<dbReference type="SUPFAM" id="SSF53271">
    <property type="entry name" value="PRTase-like"/>
    <property type="match status" value="1"/>
</dbReference>
<gene>
    <name evidence="3" type="ORF">D9Q98_005703</name>
</gene>
<dbReference type="GO" id="GO:0032265">
    <property type="term" value="P:XMP salvage"/>
    <property type="evidence" value="ECO:0007669"/>
    <property type="project" value="TreeGrafter"/>
</dbReference>
<accession>A0A9D4TMQ9</accession>
<dbReference type="OrthoDB" id="9973266at2759"/>
<dbReference type="GO" id="GO:0032263">
    <property type="term" value="P:GMP salvage"/>
    <property type="evidence" value="ECO:0007669"/>
    <property type="project" value="TreeGrafter"/>
</dbReference>
<evidence type="ECO:0000313" key="4">
    <source>
        <dbReference type="Proteomes" id="UP001055712"/>
    </source>
</evidence>
<dbReference type="PANTHER" id="PTHR43363:SF1">
    <property type="entry name" value="HYPOXANTHINE-GUANINE PHOSPHORIBOSYLTRANSFERASE"/>
    <property type="match status" value="1"/>
</dbReference>
<dbReference type="EMBL" id="SIDB01000008">
    <property type="protein sequence ID" value="KAI3429617.1"/>
    <property type="molecule type" value="Genomic_DNA"/>
</dbReference>
<dbReference type="CDD" id="cd06223">
    <property type="entry name" value="PRTases_typeI"/>
    <property type="match status" value="1"/>
</dbReference>
<organism evidence="3 4">
    <name type="scientific">Chlorella vulgaris</name>
    <name type="common">Green alga</name>
    <dbReference type="NCBI Taxonomy" id="3077"/>
    <lineage>
        <taxon>Eukaryota</taxon>
        <taxon>Viridiplantae</taxon>
        <taxon>Chlorophyta</taxon>
        <taxon>core chlorophytes</taxon>
        <taxon>Trebouxiophyceae</taxon>
        <taxon>Chlorellales</taxon>
        <taxon>Chlorellaceae</taxon>
        <taxon>Chlorella clade</taxon>
        <taxon>Chlorella</taxon>
    </lineage>
</organism>
<name>A0A9D4TMQ9_CHLVU</name>
<dbReference type="PANTHER" id="PTHR43363">
    <property type="entry name" value="HYPOXANTHINE PHOSPHORIBOSYLTRANSFERASE"/>
    <property type="match status" value="1"/>
</dbReference>
<dbReference type="GO" id="GO:0004422">
    <property type="term" value="F:hypoxanthine phosphoribosyltransferase activity"/>
    <property type="evidence" value="ECO:0007669"/>
    <property type="project" value="TreeGrafter"/>
</dbReference>
<dbReference type="Proteomes" id="UP001055712">
    <property type="component" value="Unassembled WGS sequence"/>
</dbReference>
<dbReference type="GO" id="GO:0032264">
    <property type="term" value="P:IMP salvage"/>
    <property type="evidence" value="ECO:0007669"/>
    <property type="project" value="TreeGrafter"/>
</dbReference>
<evidence type="ECO:0000256" key="2">
    <source>
        <dbReference type="ARBA" id="ARBA00022679"/>
    </source>
</evidence>
<dbReference type="GO" id="GO:0046100">
    <property type="term" value="P:hypoxanthine metabolic process"/>
    <property type="evidence" value="ECO:0007669"/>
    <property type="project" value="TreeGrafter"/>
</dbReference>
<sequence>MGRPVQLQTPQKVGDIALGSKDRESTELNLHRLASLPQAPPLPEQFGEELAAVEATVECSPAPKMHCSYDAIHQSIAGSLDVLRRGGFDQPDILLAISGGGLIPARILRSVLRKGSNNGGCAAIQVIGLELYSDELEGRPHEAGVRRTQWLCGASSQLVGKRLLVVDEVDDSRETLCYATRELLADIAQQEAALAAVGQPVPPTHLGVFVIHNKLRPKKGCLPAGVPQFVAQELSGAPWIVYPWDAPDIEEHNRLGAACS</sequence>
<proteinExistence type="predicted"/>
<keyword evidence="2" id="KW-0808">Transferase</keyword>
<comment type="caution">
    <text evidence="3">The sequence shown here is derived from an EMBL/GenBank/DDBJ whole genome shotgun (WGS) entry which is preliminary data.</text>
</comment>
<dbReference type="InterPro" id="IPR029057">
    <property type="entry name" value="PRTase-like"/>
</dbReference>
<evidence type="ECO:0000256" key="1">
    <source>
        <dbReference type="ARBA" id="ARBA00022676"/>
    </source>
</evidence>
<dbReference type="Gene3D" id="3.40.50.2020">
    <property type="match status" value="1"/>
</dbReference>
<evidence type="ECO:0008006" key="5">
    <source>
        <dbReference type="Google" id="ProtNLM"/>
    </source>
</evidence>
<dbReference type="InterPro" id="IPR000836">
    <property type="entry name" value="PRTase_dom"/>
</dbReference>
<dbReference type="AlphaFoldDB" id="A0A9D4TMQ9"/>
<reference evidence="3" key="2">
    <citation type="submission" date="2020-11" db="EMBL/GenBank/DDBJ databases">
        <authorList>
            <person name="Cecchin M."/>
            <person name="Marcolungo L."/>
            <person name="Rossato M."/>
            <person name="Girolomoni L."/>
            <person name="Cosentino E."/>
            <person name="Cuine S."/>
            <person name="Li-Beisson Y."/>
            <person name="Delledonne M."/>
            <person name="Ballottari M."/>
        </authorList>
    </citation>
    <scope>NUCLEOTIDE SEQUENCE</scope>
    <source>
        <strain evidence="3">211/11P</strain>
        <tissue evidence="3">Whole cell</tissue>
    </source>
</reference>
<keyword evidence="4" id="KW-1185">Reference proteome</keyword>
<protein>
    <recommendedName>
        <fullName evidence="5">Phosphoribosyltransferase domain-containing protein</fullName>
    </recommendedName>
</protein>
<reference evidence="3" key="1">
    <citation type="journal article" date="2019" name="Plant J.">
        <title>Chlorella vulgaris genome assembly and annotation reveals the molecular basis for metabolic acclimation to high light conditions.</title>
        <authorList>
            <person name="Cecchin M."/>
            <person name="Marcolungo L."/>
            <person name="Rossato M."/>
            <person name="Girolomoni L."/>
            <person name="Cosentino E."/>
            <person name="Cuine S."/>
            <person name="Li-Beisson Y."/>
            <person name="Delledonne M."/>
            <person name="Ballottari M."/>
        </authorList>
    </citation>
    <scope>NUCLEOTIDE SEQUENCE</scope>
    <source>
        <strain evidence="3">211/11P</strain>
    </source>
</reference>
<dbReference type="GO" id="GO:0005737">
    <property type="term" value="C:cytoplasm"/>
    <property type="evidence" value="ECO:0007669"/>
    <property type="project" value="TreeGrafter"/>
</dbReference>
<keyword evidence="1" id="KW-0328">Glycosyltransferase</keyword>
<evidence type="ECO:0000313" key="3">
    <source>
        <dbReference type="EMBL" id="KAI3429617.1"/>
    </source>
</evidence>